<dbReference type="GO" id="GO:0016301">
    <property type="term" value="F:kinase activity"/>
    <property type="evidence" value="ECO:0007669"/>
    <property type="project" value="UniProtKB-KW"/>
</dbReference>
<evidence type="ECO:0000313" key="2">
    <source>
        <dbReference type="Proteomes" id="UP000198967"/>
    </source>
</evidence>
<dbReference type="Proteomes" id="UP000198967">
    <property type="component" value="Unassembled WGS sequence"/>
</dbReference>
<name>A0A1G8EFE2_PSEOR</name>
<dbReference type="AlphaFoldDB" id="A0A1G8EFE2"/>
<dbReference type="Gene3D" id="1.10.510.10">
    <property type="entry name" value="Transferase(Phosphotransferase) domain 1"/>
    <property type="match status" value="1"/>
</dbReference>
<dbReference type="InterPro" id="IPR006748">
    <property type="entry name" value="NH2Glyco/OHUrea_AB-resist_kin"/>
</dbReference>
<gene>
    <name evidence="1" type="ORF">SAMN05216377_13512</name>
</gene>
<dbReference type="GO" id="GO:0019748">
    <property type="term" value="P:secondary metabolic process"/>
    <property type="evidence" value="ECO:0007669"/>
    <property type="project" value="InterPro"/>
</dbReference>
<dbReference type="EMBL" id="FNBE01000035">
    <property type="protein sequence ID" value="SDH68615.1"/>
    <property type="molecule type" value="Genomic_DNA"/>
</dbReference>
<protein>
    <submittedName>
        <fullName evidence="1">Streptomycin 6-kinase</fullName>
    </submittedName>
</protein>
<organism evidence="1 2">
    <name type="scientific">Pseudonocardia oroxyli</name>
    <dbReference type="NCBI Taxonomy" id="366584"/>
    <lineage>
        <taxon>Bacteria</taxon>
        <taxon>Bacillati</taxon>
        <taxon>Actinomycetota</taxon>
        <taxon>Actinomycetes</taxon>
        <taxon>Pseudonocardiales</taxon>
        <taxon>Pseudonocardiaceae</taxon>
        <taxon>Pseudonocardia</taxon>
    </lineage>
</organism>
<reference evidence="1 2" key="1">
    <citation type="submission" date="2016-10" db="EMBL/GenBank/DDBJ databases">
        <authorList>
            <person name="de Groot N.N."/>
        </authorList>
    </citation>
    <scope>NUCLEOTIDE SEQUENCE [LARGE SCALE GENOMIC DNA]</scope>
    <source>
        <strain evidence="1 2">CGMCC 4.3143</strain>
    </source>
</reference>
<dbReference type="Pfam" id="PF04655">
    <property type="entry name" value="APH_6_hur"/>
    <property type="match status" value="1"/>
</dbReference>
<accession>A0A1G8EFE2</accession>
<proteinExistence type="predicted"/>
<evidence type="ECO:0000313" key="1">
    <source>
        <dbReference type="EMBL" id="SDH68615.1"/>
    </source>
</evidence>
<keyword evidence="1" id="KW-0418">Kinase</keyword>
<sequence>MVSLLAADDSDGALLLTRVEPGDTLAQTGWALPDVIPVLSDLFRPQRIPDGMFPGVEHRVRFLIQLTRSRMERLPATSGVLGIGLDAVQVRAIALARSYEGAPHLVHGDLHPGNVLRGATDGVVAIDPRACVGDPHFDLADWVLGPALPRDIDLRGRADELGRSVPDVDPDRAYAWAIALAPILAYSVAGDPSAEAQQKARELAALWQSR</sequence>
<dbReference type="SUPFAM" id="SSF56112">
    <property type="entry name" value="Protein kinase-like (PK-like)"/>
    <property type="match status" value="1"/>
</dbReference>
<keyword evidence="2" id="KW-1185">Reference proteome</keyword>
<keyword evidence="1" id="KW-0808">Transferase</keyword>
<dbReference type="GO" id="GO:0016773">
    <property type="term" value="F:phosphotransferase activity, alcohol group as acceptor"/>
    <property type="evidence" value="ECO:0007669"/>
    <property type="project" value="InterPro"/>
</dbReference>
<dbReference type="InterPro" id="IPR011009">
    <property type="entry name" value="Kinase-like_dom_sf"/>
</dbReference>
<dbReference type="STRING" id="366584.SAMN05216377_13512"/>